<organism evidence="1">
    <name type="scientific">Coptotermes formosanus</name>
    <name type="common">Formosan subterranean termite</name>
    <dbReference type="NCBI Taxonomy" id="36987"/>
    <lineage>
        <taxon>Eukaryota</taxon>
        <taxon>Metazoa</taxon>
        <taxon>Ecdysozoa</taxon>
        <taxon>Arthropoda</taxon>
        <taxon>Hexapoda</taxon>
        <taxon>Insecta</taxon>
        <taxon>Pterygota</taxon>
        <taxon>Neoptera</taxon>
        <taxon>Polyneoptera</taxon>
        <taxon>Dictyoptera</taxon>
        <taxon>Blattodea</taxon>
        <taxon>Blattoidea</taxon>
        <taxon>Termitoidae</taxon>
        <taxon>Rhinotermitidae</taxon>
        <taxon>Coptotermes</taxon>
    </lineage>
</organism>
<proteinExistence type="evidence at transcript level"/>
<dbReference type="PANTHER" id="PTHR43628">
    <property type="entry name" value="ACTIVATOR OF C KINASE PROTEIN 1-RELATED"/>
    <property type="match status" value="1"/>
</dbReference>
<dbReference type="InterPro" id="IPR052945">
    <property type="entry name" value="Mitotic_Regulator"/>
</dbReference>
<protein>
    <submittedName>
        <fullName evidence="1">Sel1 domain-containing protein</fullName>
    </submittedName>
</protein>
<reference evidence="1" key="1">
    <citation type="submission" date="2013-02" db="EMBL/GenBank/DDBJ databases">
        <title>Immune-Related transcriptome of Coptotermes formosanus Shiraki workers: the defense mechanism.</title>
        <authorList>
            <person name="Hussain A."/>
            <person name="Li Y.F."/>
            <person name="Cheng Y."/>
            <person name="Liu Y."/>
            <person name="Chen C.C."/>
            <person name="Wen S.Y."/>
        </authorList>
    </citation>
    <scope>NUCLEOTIDE SEQUENCE</scope>
</reference>
<dbReference type="InterPro" id="IPR011990">
    <property type="entry name" value="TPR-like_helical_dom_sf"/>
</dbReference>
<evidence type="ECO:0000313" key="1">
    <source>
        <dbReference type="EMBL" id="AGM32369.1"/>
    </source>
</evidence>
<dbReference type="PANTHER" id="PTHR43628:SF1">
    <property type="entry name" value="CHITIN SYNTHASE REGULATORY FACTOR 2-RELATED"/>
    <property type="match status" value="1"/>
</dbReference>
<dbReference type="Gene3D" id="1.25.40.10">
    <property type="entry name" value="Tetratricopeptide repeat domain"/>
    <property type="match status" value="1"/>
</dbReference>
<dbReference type="Pfam" id="PF08238">
    <property type="entry name" value="Sel1"/>
    <property type="match status" value="4"/>
</dbReference>
<dbReference type="AlphaFoldDB" id="R4UJW4"/>
<dbReference type="SUPFAM" id="SSF81901">
    <property type="entry name" value="HCP-like"/>
    <property type="match status" value="1"/>
</dbReference>
<accession>R4UJW4</accession>
<sequence length="232" mass="26583">MFVEKEIPIPVRYQLAHEVQSTCPTKALKYLLIPAEQDYKDSFSSFCKLIPICLQYSYANGANWSFHTFLKENSVKDSLFSRVYSYFEKKTDDFSILIRGLFLCSQVGVKQDFKQANELFSIGVARKFAPAFFNLGYSYFQGEGVTRDVQKAISYFQEGANLNDSKSISQLGYIYVNYGAPVPDYQKGIEFYQKGIKLGHAYTMYAYSFLLFQGEHVKKDTKKSSFFTVEGS</sequence>
<dbReference type="SMART" id="SM00671">
    <property type="entry name" value="SEL1"/>
    <property type="match status" value="2"/>
</dbReference>
<name>R4UJW4_COPFO</name>
<dbReference type="EMBL" id="KC571870">
    <property type="protein sequence ID" value="AGM32369.1"/>
    <property type="molecule type" value="mRNA"/>
</dbReference>
<dbReference type="InterPro" id="IPR006597">
    <property type="entry name" value="Sel1-like"/>
</dbReference>